<keyword evidence="1 6" id="KW-0547">Nucleotide-binding</keyword>
<feature type="compositionally biased region" description="Basic and acidic residues" evidence="8">
    <location>
        <begin position="623"/>
        <end position="637"/>
    </location>
</feature>
<protein>
    <recommendedName>
        <fullName evidence="7">ATP-dependent RNA helicase</fullName>
        <ecNumber evidence="7">3.6.4.13</ecNumber>
    </recommendedName>
</protein>
<feature type="domain" description="Helicase ATP-binding" evidence="9">
    <location>
        <begin position="111"/>
        <end position="301"/>
    </location>
</feature>
<dbReference type="InterPro" id="IPR000629">
    <property type="entry name" value="RNA-helicase_DEAD-box_CS"/>
</dbReference>
<gene>
    <name evidence="11" type="ORF">UCDDA912_g01411</name>
</gene>
<evidence type="ECO:0000259" key="10">
    <source>
        <dbReference type="PROSITE" id="PS51194"/>
    </source>
</evidence>
<evidence type="ECO:0000256" key="6">
    <source>
        <dbReference type="RuleBase" id="RU000492"/>
    </source>
</evidence>
<sequence>MLKRQLLRQARTCRGLRASPSSLSGLVFNASPKPSASYKPAVLATSISRQIIARSYSSAAVAAEAHEGSNQSGLVTRFADLASLGVHPNILKSIVDDMRYESMTDVQSMSINPALQGKDIVAQARTGTGKTIGFLVPTIQKIIQSDPSLASRGHDRADASNIRAIIVSPTRELAEQISAEAQKLCRHTNVKVQTAVGGMNKSMMLRKTKFEGCHLLVGTPGRLLDLLSDEYSGIDAPNLGALVLDEADRMLDVGFDKELQQIVRLLPNRREKPRQTLLFSATIPKNVVQIARVYVDASNFQFVQTIKADEAPTHEKVPQHIVPVDGFEQLIPTMLEIIEKAQKGEHGPDPVKAICFFNNTAVVKLMDETFQYLARSLRSLPPTYAIHSGLDQRQRSRVADNFRRARSAILISSDVTARGMDFPNVTHVIQFGVPPSRDQYIHRLGRTGRADRSGQGWIIVRKDEISDARSTLPGLPIKRHDGLECASFDSRNAERGAEPQNFSEVASAMRRVRFGVMREAYEKFLVSQHRVTQSTVDAVNWWVTTQGGRREPPPISSRLMNAVPALRRIDGVTVEEERRRDDRDGGRGGFGGRGGRDFGGRDFGGRGRGPRDNGDPFSQMSNRKVDDRPARRERAAF</sequence>
<proteinExistence type="inferred from homology"/>
<dbReference type="GO" id="GO:0003723">
    <property type="term" value="F:RNA binding"/>
    <property type="evidence" value="ECO:0007669"/>
    <property type="project" value="UniProtKB-UniRule"/>
</dbReference>
<dbReference type="GO" id="GO:0005524">
    <property type="term" value="F:ATP binding"/>
    <property type="evidence" value="ECO:0007669"/>
    <property type="project" value="UniProtKB-UniRule"/>
</dbReference>
<comment type="caution">
    <text evidence="11">The sequence shown here is derived from an EMBL/GenBank/DDBJ whole genome shotgun (WGS) entry which is preliminary data.</text>
</comment>
<dbReference type="Gene3D" id="3.40.50.300">
    <property type="entry name" value="P-loop containing nucleotide triphosphate hydrolases"/>
    <property type="match status" value="2"/>
</dbReference>
<feature type="compositionally biased region" description="Basic and acidic residues" evidence="8">
    <location>
        <begin position="571"/>
        <end position="586"/>
    </location>
</feature>
<dbReference type="PROSITE" id="PS51194">
    <property type="entry name" value="HELICASE_CTER"/>
    <property type="match status" value="1"/>
</dbReference>
<dbReference type="EC" id="3.6.4.13" evidence="7"/>
<dbReference type="Pfam" id="PF00271">
    <property type="entry name" value="Helicase_C"/>
    <property type="match status" value="1"/>
</dbReference>
<dbReference type="InterPro" id="IPR027417">
    <property type="entry name" value="P-loop_NTPase"/>
</dbReference>
<evidence type="ECO:0000256" key="1">
    <source>
        <dbReference type="ARBA" id="ARBA00022741"/>
    </source>
</evidence>
<dbReference type="SUPFAM" id="SSF52540">
    <property type="entry name" value="P-loop containing nucleoside triphosphate hydrolases"/>
    <property type="match status" value="2"/>
</dbReference>
<dbReference type="EMBL" id="LCUC01000056">
    <property type="protein sequence ID" value="KKY38574.1"/>
    <property type="molecule type" value="Genomic_DNA"/>
</dbReference>
<keyword evidence="4 6" id="KW-0067">ATP-binding</keyword>
<keyword evidence="3 6" id="KW-0347">Helicase</keyword>
<dbReference type="STRING" id="1214573.A0A0G2FXE0"/>
<evidence type="ECO:0000256" key="4">
    <source>
        <dbReference type="ARBA" id="ARBA00022840"/>
    </source>
</evidence>
<keyword evidence="12" id="KW-1185">Reference proteome</keyword>
<dbReference type="PROSITE" id="PS00039">
    <property type="entry name" value="DEAD_ATP_HELICASE"/>
    <property type="match status" value="1"/>
</dbReference>
<dbReference type="CDD" id="cd18787">
    <property type="entry name" value="SF2_C_DEAD"/>
    <property type="match status" value="1"/>
</dbReference>
<feature type="region of interest" description="Disordered" evidence="8">
    <location>
        <begin position="571"/>
        <end position="637"/>
    </location>
</feature>
<evidence type="ECO:0000256" key="2">
    <source>
        <dbReference type="ARBA" id="ARBA00022801"/>
    </source>
</evidence>
<evidence type="ECO:0000256" key="8">
    <source>
        <dbReference type="SAM" id="MobiDB-lite"/>
    </source>
</evidence>
<evidence type="ECO:0000256" key="7">
    <source>
        <dbReference type="RuleBase" id="RU365068"/>
    </source>
</evidence>
<dbReference type="InterPro" id="IPR001650">
    <property type="entry name" value="Helicase_C-like"/>
</dbReference>
<evidence type="ECO:0000313" key="11">
    <source>
        <dbReference type="EMBL" id="KKY38574.1"/>
    </source>
</evidence>
<keyword evidence="2 6" id="KW-0378">Hydrolase</keyword>
<evidence type="ECO:0000259" key="9">
    <source>
        <dbReference type="PROSITE" id="PS51192"/>
    </source>
</evidence>
<comment type="domain">
    <text evidence="7">The Q motif is unique to and characteristic of the DEAD box family of RNA helicases and controls ATP binding and hydrolysis.</text>
</comment>
<comment type="function">
    <text evidence="7">RNA helicase.</text>
</comment>
<dbReference type="Proteomes" id="UP000034680">
    <property type="component" value="Unassembled WGS sequence"/>
</dbReference>
<accession>A0A0G2FXE0</accession>
<dbReference type="OrthoDB" id="193716at2759"/>
<dbReference type="Pfam" id="PF00270">
    <property type="entry name" value="DEAD"/>
    <property type="match status" value="1"/>
</dbReference>
<feature type="compositionally biased region" description="Basic and acidic residues" evidence="8">
    <location>
        <begin position="594"/>
        <end position="614"/>
    </location>
</feature>
<dbReference type="PANTHER" id="PTHR24031">
    <property type="entry name" value="RNA HELICASE"/>
    <property type="match status" value="1"/>
</dbReference>
<comment type="catalytic activity">
    <reaction evidence="7">
        <text>ATP + H2O = ADP + phosphate + H(+)</text>
        <dbReference type="Rhea" id="RHEA:13065"/>
        <dbReference type="ChEBI" id="CHEBI:15377"/>
        <dbReference type="ChEBI" id="CHEBI:15378"/>
        <dbReference type="ChEBI" id="CHEBI:30616"/>
        <dbReference type="ChEBI" id="CHEBI:43474"/>
        <dbReference type="ChEBI" id="CHEBI:456216"/>
        <dbReference type="EC" id="3.6.4.13"/>
    </reaction>
</comment>
<dbReference type="GO" id="GO:0016787">
    <property type="term" value="F:hydrolase activity"/>
    <property type="evidence" value="ECO:0007669"/>
    <property type="project" value="UniProtKB-KW"/>
</dbReference>
<name>A0A0G2FXE0_9PEZI</name>
<dbReference type="InterPro" id="IPR011545">
    <property type="entry name" value="DEAD/DEAH_box_helicase_dom"/>
</dbReference>
<evidence type="ECO:0000256" key="5">
    <source>
        <dbReference type="ARBA" id="ARBA00022884"/>
    </source>
</evidence>
<reference evidence="11 12" key="1">
    <citation type="submission" date="2015-05" db="EMBL/GenBank/DDBJ databases">
        <title>Distinctive expansion of gene families associated with plant cell wall degradation and secondary metabolism in the genomes of grapevine trunk pathogens.</title>
        <authorList>
            <person name="Lawrence D.P."/>
            <person name="Travadon R."/>
            <person name="Rolshausen P.E."/>
            <person name="Baumgartner K."/>
        </authorList>
    </citation>
    <scope>NUCLEOTIDE SEQUENCE [LARGE SCALE GENOMIC DNA]</scope>
    <source>
        <strain evidence="11">DA912</strain>
    </source>
</reference>
<keyword evidence="5 7" id="KW-0694">RNA-binding</keyword>
<dbReference type="SMART" id="SM00487">
    <property type="entry name" value="DEXDc"/>
    <property type="match status" value="1"/>
</dbReference>
<dbReference type="GO" id="GO:0003724">
    <property type="term" value="F:RNA helicase activity"/>
    <property type="evidence" value="ECO:0007669"/>
    <property type="project" value="UniProtKB-EC"/>
</dbReference>
<dbReference type="AlphaFoldDB" id="A0A0G2FXE0"/>
<organism evidence="11 12">
    <name type="scientific">Diaporthe ampelina</name>
    <dbReference type="NCBI Taxonomy" id="1214573"/>
    <lineage>
        <taxon>Eukaryota</taxon>
        <taxon>Fungi</taxon>
        <taxon>Dikarya</taxon>
        <taxon>Ascomycota</taxon>
        <taxon>Pezizomycotina</taxon>
        <taxon>Sordariomycetes</taxon>
        <taxon>Sordariomycetidae</taxon>
        <taxon>Diaporthales</taxon>
        <taxon>Diaporthaceae</taxon>
        <taxon>Diaporthe</taxon>
    </lineage>
</organism>
<dbReference type="SMART" id="SM00490">
    <property type="entry name" value="HELICc"/>
    <property type="match status" value="1"/>
</dbReference>
<reference evidence="11 12" key="2">
    <citation type="submission" date="2015-05" db="EMBL/GenBank/DDBJ databases">
        <authorList>
            <person name="Morales-Cruz A."/>
            <person name="Amrine K.C."/>
            <person name="Cantu D."/>
        </authorList>
    </citation>
    <scope>NUCLEOTIDE SEQUENCE [LARGE SCALE GENOMIC DNA]</scope>
    <source>
        <strain evidence="11">DA912</strain>
    </source>
</reference>
<feature type="domain" description="Helicase C-terminal" evidence="10">
    <location>
        <begin position="329"/>
        <end position="491"/>
    </location>
</feature>
<evidence type="ECO:0000313" key="12">
    <source>
        <dbReference type="Proteomes" id="UP000034680"/>
    </source>
</evidence>
<comment type="similarity">
    <text evidence="6">Belongs to the DEAD box helicase family.</text>
</comment>
<dbReference type="PROSITE" id="PS51192">
    <property type="entry name" value="HELICASE_ATP_BIND_1"/>
    <property type="match status" value="1"/>
</dbReference>
<dbReference type="InterPro" id="IPR014001">
    <property type="entry name" value="Helicase_ATP-bd"/>
</dbReference>
<evidence type="ECO:0000256" key="3">
    <source>
        <dbReference type="ARBA" id="ARBA00022806"/>
    </source>
</evidence>